<sequence length="41" mass="4788">MPHNRFLESVPKYKYLTMKELEKNSQTSEPNVVCGNFDISL</sequence>
<organism evidence="1 2">
    <name type="scientific">Leptospira noguchii serovar Panama str. CZ214</name>
    <dbReference type="NCBI Taxonomy" id="1001595"/>
    <lineage>
        <taxon>Bacteria</taxon>
        <taxon>Pseudomonadati</taxon>
        <taxon>Spirochaetota</taxon>
        <taxon>Spirochaetia</taxon>
        <taxon>Leptospirales</taxon>
        <taxon>Leptospiraceae</taxon>
        <taxon>Leptospira</taxon>
    </lineage>
</organism>
<dbReference type="EMBL" id="AKWY02000007">
    <property type="protein sequence ID" value="EQA73182.1"/>
    <property type="molecule type" value="Genomic_DNA"/>
</dbReference>
<comment type="caution">
    <text evidence="1">The sequence shown here is derived from an EMBL/GenBank/DDBJ whole genome shotgun (WGS) entry which is preliminary data.</text>
</comment>
<dbReference type="AlphaFoldDB" id="T0GW97"/>
<proteinExistence type="predicted"/>
<evidence type="ECO:0000313" key="1">
    <source>
        <dbReference type="EMBL" id="EQA73182.1"/>
    </source>
</evidence>
<reference evidence="1 2" key="1">
    <citation type="submission" date="2013-05" db="EMBL/GenBank/DDBJ databases">
        <authorList>
            <person name="Harkins D.M."/>
            <person name="Durkin A.S."/>
            <person name="Brinkac L.M."/>
            <person name="Haft D.H."/>
            <person name="Selengut J.D."/>
            <person name="Sanka R."/>
            <person name="DePew J."/>
            <person name="Purushe J."/>
            <person name="Hartskeerl R.A."/>
            <person name="Ahmed A."/>
            <person name="van der Linden H."/>
            <person name="Goris M.G.A."/>
            <person name="Vinetz J.M."/>
            <person name="Sutton G.G."/>
            <person name="Nierman W.C."/>
            <person name="Fouts D.E."/>
        </authorList>
    </citation>
    <scope>NUCLEOTIDE SEQUENCE [LARGE SCALE GENOMIC DNA]</scope>
    <source>
        <strain evidence="1 2">CZ214</strain>
    </source>
</reference>
<dbReference type="Proteomes" id="UP000015442">
    <property type="component" value="Unassembled WGS sequence"/>
</dbReference>
<name>T0GW97_9LEPT</name>
<evidence type="ECO:0000313" key="2">
    <source>
        <dbReference type="Proteomes" id="UP000015442"/>
    </source>
</evidence>
<protein>
    <submittedName>
        <fullName evidence="1">Uncharacterized protein</fullName>
    </submittedName>
</protein>
<accession>T0GW97</accession>
<gene>
    <name evidence="1" type="ORF">LEP1GSC059_0110</name>
</gene>